<evidence type="ECO:0000256" key="2">
    <source>
        <dbReference type="SAM" id="MobiDB-lite"/>
    </source>
</evidence>
<feature type="coiled-coil region" evidence="1">
    <location>
        <begin position="115"/>
        <end position="142"/>
    </location>
</feature>
<keyword evidence="1" id="KW-0175">Coiled coil</keyword>
<evidence type="ECO:0000313" key="3">
    <source>
        <dbReference type="EMBL" id="DAE30069.1"/>
    </source>
</evidence>
<name>A0A8S5RG73_9VIRU</name>
<proteinExistence type="predicted"/>
<evidence type="ECO:0000256" key="1">
    <source>
        <dbReference type="SAM" id="Coils"/>
    </source>
</evidence>
<organism evidence="3">
    <name type="scientific">virus sp. ctQmo6</name>
    <dbReference type="NCBI Taxonomy" id="2827990"/>
    <lineage>
        <taxon>Viruses</taxon>
    </lineage>
</organism>
<accession>A0A8S5RG73</accession>
<feature type="region of interest" description="Disordered" evidence="2">
    <location>
        <begin position="757"/>
        <end position="793"/>
    </location>
</feature>
<protein>
    <submittedName>
        <fullName evidence="3">Minor tail protein</fullName>
    </submittedName>
</protein>
<reference evidence="3" key="1">
    <citation type="journal article" date="2021" name="Proc. Natl. Acad. Sci. U.S.A.">
        <title>A Catalog of Tens of Thousands of Viruses from Human Metagenomes Reveals Hidden Associations with Chronic Diseases.</title>
        <authorList>
            <person name="Tisza M.J."/>
            <person name="Buck C.B."/>
        </authorList>
    </citation>
    <scope>NUCLEOTIDE SEQUENCE</scope>
    <source>
        <strain evidence="3">CtQmo6</strain>
    </source>
</reference>
<feature type="coiled-coil region" evidence="1">
    <location>
        <begin position="356"/>
        <end position="412"/>
    </location>
</feature>
<sequence length="1466" mass="157629">MATEESLELEIEASAKKANAALDSLIKKLGAVSSAIGGVNTSALGNFAKNINGIAKNGGLKDTKAAIDGIDKSVKNLGKRKTKVNVDTKTGMAAISALQEKFAEIGKDAKFEGSTVQLQKEYDKLSAKLDNLSEKEKKALATGSASTGKSSFVNMQYDIAETINKMDVLSKKMKEMATSQKQIQINRSDNGGLKDTKAAQPKTSYIPKSAVGYSDSLMQTIEETKKAEKSTNEYGDALNNAKQRLKELSSQGYSAGDKEWNDAYLAVEKLNKKVSDYKEELKTGLNPNLDGISRYTAMVQDAKSYLASVEQSGLGMGTSEWDAAYMALTKVTDEAKRYKAALNQKAKGITTDIAETDSLDAKVSKLRANLKKMQSAGIGFGNEGFDKSYQELVKAESELKTYKRTLNETGKDAGTFQSRMIAAFSNIGKNIKASSSSIGSFFARIKSGFSSQRKLSSGFGGIASKLTKLVIGVNAAKGAFNGLKSAMDYSSNLTEVQNVVDVGFGKYKSKIEDLAKTSIQDYGMSELTAKQIAGRFQAMGTAVGFSQKKMSGMSVELTKLSADMASFYNEDQEKVAKSMQSVFTGTTQPLRKYGIDLTQATLEEWAHKQGVDANMKSMSQAEKTMLRYRYVISQTGAAQGDFARTSNTWANQTRMLQQNFQQLGSTIGQIAINAFKPFVKAMNSTLIQLDKFAKSARDALGKIFGWEYEEGGGVTQNYKDDMEDAADGANDTADATKKATKAQKEFNKQLQGFDRLNNLTSSKDKDNDGTGKGSGTSVGELSNIGSGSGGKWKQKDSIFKKFESDIDTLEKLGKKIADALSKAMESIPWDEIYQKAKGFGSGLASFLNGLFAGDSGKRLFKDLGKTIASAINTSMYALLEFAKTYDWKSFGENLAAGVNSFFTTWDAGLTADTFNAWANGVLDAMIAAVTGISWKEIAQKIADLIAGIDAKGIMWRVGKLANGLVNAFYDLVSNEDTWNNLGTKIADGINGFFTGMGNDGWKKLGNSISKTISGFATAITTALKKVKWEKVGQAIGSFISGIKFGKIAFDLLKLAKALATAIAKAIKGSMETAPIETALIGVFALLKFTGLGKWVFNKLASKVMAKIALSLGAESATKAGIATALAKSVGGAISKVPAAIGTFMSSGAAATAASVLGGVVAALGAAFAGFHLGKWIGDKLVSDDMKQYQYDFKFKDLFTYDPKEWAQGIKDWWGDVTGKNETEGGAGHSFDVKYKVDTSAINKADENLKKTRTVTTKLKAEKSPDFVDGYKKYFQLQNRTIKANLKIIGDIEKLRKMSKNPLLTDKGKANTIKKTVELEVKLKQKNGKALQIDESTLNVLNNISKKADGGIFSGGKWRSIKGYAGGGAPNMGQVFMAREAGPELVGTINRHTAVMNNDQIVASVSDGVFNALNPVLTKMVVAINKMNSGGKGQALYVEGVSDGDIVRITTDANERFKKTNGRPLYA</sequence>
<dbReference type="EMBL" id="BK059102">
    <property type="protein sequence ID" value="DAE30069.1"/>
    <property type="molecule type" value="Genomic_DNA"/>
</dbReference>